<protein>
    <submittedName>
        <fullName evidence="1">Uncharacterized protein</fullName>
    </submittedName>
</protein>
<feature type="non-terminal residue" evidence="1">
    <location>
        <position position="115"/>
    </location>
</feature>
<organism evidence="1 2">
    <name type="scientific">Cinchona calisaya</name>
    <dbReference type="NCBI Taxonomy" id="153742"/>
    <lineage>
        <taxon>Eukaryota</taxon>
        <taxon>Viridiplantae</taxon>
        <taxon>Streptophyta</taxon>
        <taxon>Embryophyta</taxon>
        <taxon>Tracheophyta</taxon>
        <taxon>Spermatophyta</taxon>
        <taxon>Magnoliopsida</taxon>
        <taxon>eudicotyledons</taxon>
        <taxon>Gunneridae</taxon>
        <taxon>Pentapetalae</taxon>
        <taxon>asterids</taxon>
        <taxon>lamiids</taxon>
        <taxon>Gentianales</taxon>
        <taxon>Rubiaceae</taxon>
        <taxon>Cinchonoideae</taxon>
        <taxon>Cinchoneae</taxon>
        <taxon>Cinchona</taxon>
    </lineage>
</organism>
<keyword evidence="2" id="KW-1185">Reference proteome</keyword>
<comment type="caution">
    <text evidence="1">The sequence shown here is derived from an EMBL/GenBank/DDBJ whole genome shotgun (WGS) entry which is preliminary data.</text>
</comment>
<proteinExistence type="predicted"/>
<name>A0ABD2YIP4_9GENT</name>
<evidence type="ECO:0000313" key="2">
    <source>
        <dbReference type="Proteomes" id="UP001630127"/>
    </source>
</evidence>
<dbReference type="AlphaFoldDB" id="A0ABD2YIP4"/>
<accession>A0ABD2YIP4</accession>
<gene>
    <name evidence="1" type="ORF">ACH5RR_032628</name>
</gene>
<dbReference type="Proteomes" id="UP001630127">
    <property type="component" value="Unassembled WGS sequence"/>
</dbReference>
<evidence type="ECO:0000313" key="1">
    <source>
        <dbReference type="EMBL" id="KAL3507246.1"/>
    </source>
</evidence>
<dbReference type="EMBL" id="JBJUIK010000013">
    <property type="protein sequence ID" value="KAL3507246.1"/>
    <property type="molecule type" value="Genomic_DNA"/>
</dbReference>
<sequence>MESEQSNSSKMETFRLYDDKPQPGVGLNFLESPENPFPPLLPCIEVVPSQGRVNTKEVFAFSNLDLVPGNMKIVTVLICVAGGLKLWEGSLDLVKTLRSEMEDGKLSFSGKRVLE</sequence>
<reference evidence="1 2" key="1">
    <citation type="submission" date="2024-11" db="EMBL/GenBank/DDBJ databases">
        <title>A near-complete genome assembly of Cinchona calisaya.</title>
        <authorList>
            <person name="Lian D.C."/>
            <person name="Zhao X.W."/>
            <person name="Wei L."/>
        </authorList>
    </citation>
    <scope>NUCLEOTIDE SEQUENCE [LARGE SCALE GENOMIC DNA]</scope>
    <source>
        <tissue evidence="1">Nenye</tissue>
    </source>
</reference>